<proteinExistence type="predicted"/>
<dbReference type="Proteomes" id="UP001054889">
    <property type="component" value="Unassembled WGS sequence"/>
</dbReference>
<organism evidence="1 2">
    <name type="scientific">Eleusine coracana subsp. coracana</name>
    <dbReference type="NCBI Taxonomy" id="191504"/>
    <lineage>
        <taxon>Eukaryota</taxon>
        <taxon>Viridiplantae</taxon>
        <taxon>Streptophyta</taxon>
        <taxon>Embryophyta</taxon>
        <taxon>Tracheophyta</taxon>
        <taxon>Spermatophyta</taxon>
        <taxon>Magnoliopsida</taxon>
        <taxon>Liliopsida</taxon>
        <taxon>Poales</taxon>
        <taxon>Poaceae</taxon>
        <taxon>PACMAD clade</taxon>
        <taxon>Chloridoideae</taxon>
        <taxon>Cynodonteae</taxon>
        <taxon>Eleusininae</taxon>
        <taxon>Eleusine</taxon>
    </lineage>
</organism>
<sequence>MTSYLDLCARSFPPRHVKPGFRLFFLDAGDNPSISSSWHGPPLFNYSFGKAPWFTAHHLGSPRLGFAHSCAGNATAAAVGRLGSARPRLPALPRALG</sequence>
<accession>A0AAV5FXL7</accession>
<comment type="caution">
    <text evidence="1">The sequence shown here is derived from an EMBL/GenBank/DDBJ whole genome shotgun (WGS) entry which is preliminary data.</text>
</comment>
<keyword evidence="2" id="KW-1185">Reference proteome</keyword>
<name>A0AAV5FXL7_ELECO</name>
<evidence type="ECO:0000313" key="2">
    <source>
        <dbReference type="Proteomes" id="UP001054889"/>
    </source>
</evidence>
<protein>
    <submittedName>
        <fullName evidence="1">Uncharacterized protein</fullName>
    </submittedName>
</protein>
<dbReference type="EMBL" id="BQKI01000098">
    <property type="protein sequence ID" value="GJN39548.1"/>
    <property type="molecule type" value="Genomic_DNA"/>
</dbReference>
<evidence type="ECO:0000313" key="1">
    <source>
        <dbReference type="EMBL" id="GJN39548.1"/>
    </source>
</evidence>
<gene>
    <name evidence="1" type="primary">gb28673</name>
    <name evidence="1" type="ORF">PR202_gb28673</name>
</gene>
<dbReference type="AlphaFoldDB" id="A0AAV5FXL7"/>
<reference evidence="1" key="2">
    <citation type="submission" date="2021-12" db="EMBL/GenBank/DDBJ databases">
        <title>Resequencing data analysis of finger millet.</title>
        <authorList>
            <person name="Hatakeyama M."/>
            <person name="Aluri S."/>
            <person name="Balachadran M.T."/>
            <person name="Sivarajan S.R."/>
            <person name="Poveda L."/>
            <person name="Shimizu-Inatsugi R."/>
            <person name="Schlapbach R."/>
            <person name="Sreeman S.M."/>
            <person name="Shimizu K.K."/>
        </authorList>
    </citation>
    <scope>NUCLEOTIDE SEQUENCE</scope>
</reference>
<reference evidence="1" key="1">
    <citation type="journal article" date="2018" name="DNA Res.">
        <title>Multiple hybrid de novo genome assembly of finger millet, an orphan allotetraploid crop.</title>
        <authorList>
            <person name="Hatakeyama M."/>
            <person name="Aluri S."/>
            <person name="Balachadran M.T."/>
            <person name="Sivarajan S.R."/>
            <person name="Patrignani A."/>
            <person name="Gruter S."/>
            <person name="Poveda L."/>
            <person name="Shimizu-Inatsugi R."/>
            <person name="Baeten J."/>
            <person name="Francoijs K.J."/>
            <person name="Nataraja K.N."/>
            <person name="Reddy Y.A.N."/>
            <person name="Phadnis S."/>
            <person name="Ravikumar R.L."/>
            <person name="Schlapbach R."/>
            <person name="Sreeman S.M."/>
            <person name="Shimizu K.K."/>
        </authorList>
    </citation>
    <scope>NUCLEOTIDE SEQUENCE</scope>
</reference>